<dbReference type="SUPFAM" id="SSF52540">
    <property type="entry name" value="P-loop containing nucleoside triphosphate hydrolases"/>
    <property type="match status" value="1"/>
</dbReference>
<evidence type="ECO:0000259" key="1">
    <source>
        <dbReference type="Pfam" id="PF13173"/>
    </source>
</evidence>
<reference evidence="5 6" key="1">
    <citation type="submission" date="2019-07" db="EMBL/GenBank/DDBJ databases">
        <title>Novel species of Flavobacterium.</title>
        <authorList>
            <person name="Liu Q."/>
            <person name="Xin Y.-H."/>
        </authorList>
    </citation>
    <scope>NUCLEOTIDE SEQUENCE [LARGE SCALE GENOMIC DNA]</scope>
    <source>
        <strain evidence="3 5">GSP39</strain>
        <strain evidence="4 6">GSR22</strain>
    </source>
</reference>
<accession>A0A553BZ81</accession>
<keyword evidence="4" id="KW-0547">Nucleotide-binding</keyword>
<keyword evidence="5" id="KW-1185">Reference proteome</keyword>
<dbReference type="Pfam" id="PF13635">
    <property type="entry name" value="DUF4143"/>
    <property type="match status" value="1"/>
</dbReference>
<evidence type="ECO:0000313" key="6">
    <source>
        <dbReference type="Proteomes" id="UP000318669"/>
    </source>
</evidence>
<feature type="domain" description="AAA" evidence="1">
    <location>
        <begin position="20"/>
        <end position="153"/>
    </location>
</feature>
<sequence length="453" mass="52000">MAFKRTLEADLIRWSTAPNHKPLILNGARQVGKTYLMKWLGTHHFKKMAYFNFDEKPELTQFFENTKDVHRILENLSIVHGGEIDSDTLVIFDEIQECLPALNTLKYFFENLPQVYVISAGSLLGISLGKAHSFPVGKVQFLTLYPLGFTEFLDQCDPKLGTYLKGIKKIEPIPDLFFSSIKDNFKKYLITGGLPAVALTFLETKDFGQADAVLNDLIRSYELDFAKHPVMKDIAKISYVWHSLPSQLGRENKKFVYQLVKPGARAREYEDAIRWLEQAGLVYRIHLCKIPKLPLSAYDDLSAYKIYVFDVGILRKQSKLDPIAFTEGNRLFVEFKGALLENYILQSLIPQFEVMPRYWTSGNEAEVDFIIQSKNEIIPIEVKSDENVRSRSLTFYAKKYSPPLRIKYSLKNLSYRDGLLNIPHFMADYTTALIALIDTVSSFENQDTKILNN</sequence>
<dbReference type="PANTHER" id="PTHR33295:SF7">
    <property type="entry name" value="ATPASE"/>
    <property type="match status" value="1"/>
</dbReference>
<organism evidence="4 6">
    <name type="scientific">Flavobacterium gawalongense</name>
    <dbReference type="NCBI Taxonomy" id="2594432"/>
    <lineage>
        <taxon>Bacteria</taxon>
        <taxon>Pseudomonadati</taxon>
        <taxon>Bacteroidota</taxon>
        <taxon>Flavobacteriia</taxon>
        <taxon>Flavobacteriales</taxon>
        <taxon>Flavobacteriaceae</taxon>
        <taxon>Flavobacterium</taxon>
    </lineage>
</organism>
<dbReference type="EMBL" id="VJZN01000001">
    <property type="protein sequence ID" value="TRX10549.1"/>
    <property type="molecule type" value="Genomic_DNA"/>
</dbReference>
<dbReference type="Proteomes" id="UP000318669">
    <property type="component" value="Unassembled WGS sequence"/>
</dbReference>
<dbReference type="InterPro" id="IPR027417">
    <property type="entry name" value="P-loop_NTPase"/>
</dbReference>
<evidence type="ECO:0000313" key="4">
    <source>
        <dbReference type="EMBL" id="TRX13597.1"/>
    </source>
</evidence>
<dbReference type="InterPro" id="IPR041682">
    <property type="entry name" value="AAA_14"/>
</dbReference>
<dbReference type="PANTHER" id="PTHR33295">
    <property type="entry name" value="ATPASE"/>
    <property type="match status" value="1"/>
</dbReference>
<gene>
    <name evidence="4" type="ORF">FNW11_01000</name>
    <name evidence="3" type="ORF">FNW12_00485</name>
</gene>
<dbReference type="Proteomes" id="UP000318528">
    <property type="component" value="Unassembled WGS sequence"/>
</dbReference>
<name>A0A553BZ81_9FLAO</name>
<dbReference type="OrthoDB" id="9801840at2"/>
<dbReference type="GO" id="GO:0005524">
    <property type="term" value="F:ATP binding"/>
    <property type="evidence" value="ECO:0007669"/>
    <property type="project" value="UniProtKB-KW"/>
</dbReference>
<proteinExistence type="predicted"/>
<dbReference type="Pfam" id="PF13173">
    <property type="entry name" value="AAA_14"/>
    <property type="match status" value="1"/>
</dbReference>
<comment type="caution">
    <text evidence="4">The sequence shown here is derived from an EMBL/GenBank/DDBJ whole genome shotgun (WGS) entry which is preliminary data.</text>
</comment>
<dbReference type="InterPro" id="IPR025420">
    <property type="entry name" value="DUF4143"/>
</dbReference>
<feature type="domain" description="DUF4143" evidence="2">
    <location>
        <begin position="224"/>
        <end position="384"/>
    </location>
</feature>
<dbReference type="AlphaFoldDB" id="A0A553BZ81"/>
<evidence type="ECO:0000259" key="2">
    <source>
        <dbReference type="Pfam" id="PF13635"/>
    </source>
</evidence>
<protein>
    <submittedName>
        <fullName evidence="4">ATP-binding protein</fullName>
    </submittedName>
</protein>
<evidence type="ECO:0000313" key="5">
    <source>
        <dbReference type="Proteomes" id="UP000318528"/>
    </source>
</evidence>
<evidence type="ECO:0000313" key="3">
    <source>
        <dbReference type="EMBL" id="TRX10549.1"/>
    </source>
</evidence>
<dbReference type="EMBL" id="VJZL01000001">
    <property type="protein sequence ID" value="TRX13597.1"/>
    <property type="molecule type" value="Genomic_DNA"/>
</dbReference>
<keyword evidence="4" id="KW-0067">ATP-binding</keyword>